<keyword evidence="5 11" id="KW-0808">Transferase</keyword>
<dbReference type="GO" id="GO:0005524">
    <property type="term" value="F:ATP binding"/>
    <property type="evidence" value="ECO:0007669"/>
    <property type="project" value="UniProtKB-KW"/>
</dbReference>
<dbReference type="EC" id="2.7.13.3" evidence="3"/>
<evidence type="ECO:0000256" key="6">
    <source>
        <dbReference type="ARBA" id="ARBA00022692"/>
    </source>
</evidence>
<keyword evidence="4" id="KW-0597">Phosphoprotein</keyword>
<evidence type="ECO:0000259" key="10">
    <source>
        <dbReference type="PROSITE" id="PS50109"/>
    </source>
</evidence>
<dbReference type="CDD" id="cd00082">
    <property type="entry name" value="HisKA"/>
    <property type="match status" value="1"/>
</dbReference>
<evidence type="ECO:0000313" key="11">
    <source>
        <dbReference type="EMBL" id="MBB6522957.1"/>
    </source>
</evidence>
<dbReference type="Proteomes" id="UP000528457">
    <property type="component" value="Unassembled WGS sequence"/>
</dbReference>
<keyword evidence="9" id="KW-0472">Membrane</keyword>
<dbReference type="InterPro" id="IPR003594">
    <property type="entry name" value="HATPase_dom"/>
</dbReference>
<name>A0A7X0JVC8_9GAMM</name>
<organism evidence="11 12">
    <name type="scientific">Pseudoteredinibacter isoporae</name>
    <dbReference type="NCBI Taxonomy" id="570281"/>
    <lineage>
        <taxon>Bacteria</taxon>
        <taxon>Pseudomonadati</taxon>
        <taxon>Pseudomonadota</taxon>
        <taxon>Gammaproteobacteria</taxon>
        <taxon>Cellvibrionales</taxon>
        <taxon>Cellvibrionaceae</taxon>
        <taxon>Pseudoteredinibacter</taxon>
    </lineage>
</organism>
<protein>
    <recommendedName>
        <fullName evidence="3">histidine kinase</fullName>
        <ecNumber evidence="3">2.7.13.3</ecNumber>
    </recommendedName>
</protein>
<keyword evidence="7 11" id="KW-0418">Kinase</keyword>
<keyword evidence="6" id="KW-0812">Transmembrane</keyword>
<keyword evidence="12" id="KW-1185">Reference proteome</keyword>
<evidence type="ECO:0000256" key="3">
    <source>
        <dbReference type="ARBA" id="ARBA00012438"/>
    </source>
</evidence>
<dbReference type="InterPro" id="IPR005467">
    <property type="entry name" value="His_kinase_dom"/>
</dbReference>
<proteinExistence type="predicted"/>
<evidence type="ECO:0000256" key="4">
    <source>
        <dbReference type="ARBA" id="ARBA00022553"/>
    </source>
</evidence>
<dbReference type="SMART" id="SM00387">
    <property type="entry name" value="HATPase_c"/>
    <property type="match status" value="1"/>
</dbReference>
<dbReference type="RefSeq" id="WP_166843228.1">
    <property type="nucleotide sequence ID" value="NZ_JAAONY010000002.1"/>
</dbReference>
<dbReference type="GO" id="GO:0000155">
    <property type="term" value="F:phosphorelay sensor kinase activity"/>
    <property type="evidence" value="ECO:0007669"/>
    <property type="project" value="InterPro"/>
</dbReference>
<dbReference type="InterPro" id="IPR036890">
    <property type="entry name" value="HATPase_C_sf"/>
</dbReference>
<evidence type="ECO:0000256" key="2">
    <source>
        <dbReference type="ARBA" id="ARBA00004370"/>
    </source>
</evidence>
<dbReference type="PRINTS" id="PR00344">
    <property type="entry name" value="BCTRLSENSOR"/>
</dbReference>
<comment type="subcellular location">
    <subcellularLocation>
        <location evidence="2">Membrane</location>
    </subcellularLocation>
</comment>
<dbReference type="PANTHER" id="PTHR45436">
    <property type="entry name" value="SENSOR HISTIDINE KINASE YKOH"/>
    <property type="match status" value="1"/>
</dbReference>
<evidence type="ECO:0000256" key="8">
    <source>
        <dbReference type="ARBA" id="ARBA00022989"/>
    </source>
</evidence>
<dbReference type="InterPro" id="IPR003661">
    <property type="entry name" value="HisK_dim/P_dom"/>
</dbReference>
<keyword evidence="8" id="KW-1133">Transmembrane helix</keyword>
<dbReference type="FunCoup" id="A0A7X0JVC8">
    <property type="interactions" value="116"/>
</dbReference>
<dbReference type="SUPFAM" id="SSF55874">
    <property type="entry name" value="ATPase domain of HSP90 chaperone/DNA topoisomerase II/histidine kinase"/>
    <property type="match status" value="1"/>
</dbReference>
<dbReference type="SUPFAM" id="SSF47384">
    <property type="entry name" value="Homodimeric domain of signal transducing histidine kinase"/>
    <property type="match status" value="1"/>
</dbReference>
<dbReference type="InterPro" id="IPR036097">
    <property type="entry name" value="HisK_dim/P_sf"/>
</dbReference>
<dbReference type="InterPro" id="IPR004358">
    <property type="entry name" value="Sig_transdc_His_kin-like_C"/>
</dbReference>
<evidence type="ECO:0000313" key="12">
    <source>
        <dbReference type="Proteomes" id="UP000528457"/>
    </source>
</evidence>
<reference evidence="11 12" key="1">
    <citation type="submission" date="2020-08" db="EMBL/GenBank/DDBJ databases">
        <title>Genomic Encyclopedia of Type Strains, Phase IV (KMG-IV): sequencing the most valuable type-strain genomes for metagenomic binning, comparative biology and taxonomic classification.</title>
        <authorList>
            <person name="Goeker M."/>
        </authorList>
    </citation>
    <scope>NUCLEOTIDE SEQUENCE [LARGE SCALE GENOMIC DNA]</scope>
    <source>
        <strain evidence="11 12">DSM 22368</strain>
    </source>
</reference>
<feature type="domain" description="Histidine kinase" evidence="10">
    <location>
        <begin position="248"/>
        <end position="447"/>
    </location>
</feature>
<gene>
    <name evidence="11" type="ORF">HNR48_003242</name>
</gene>
<evidence type="ECO:0000256" key="7">
    <source>
        <dbReference type="ARBA" id="ARBA00022777"/>
    </source>
</evidence>
<dbReference type="PROSITE" id="PS50109">
    <property type="entry name" value="HIS_KIN"/>
    <property type="match status" value="1"/>
</dbReference>
<dbReference type="GO" id="GO:0005886">
    <property type="term" value="C:plasma membrane"/>
    <property type="evidence" value="ECO:0007669"/>
    <property type="project" value="TreeGrafter"/>
</dbReference>
<dbReference type="EMBL" id="JACHHT010000002">
    <property type="protein sequence ID" value="MBB6522957.1"/>
    <property type="molecule type" value="Genomic_DNA"/>
</dbReference>
<dbReference type="AlphaFoldDB" id="A0A7X0JVC8"/>
<dbReference type="InParanoid" id="A0A7X0JVC8"/>
<dbReference type="Gene3D" id="1.10.287.130">
    <property type="match status" value="1"/>
</dbReference>
<dbReference type="PANTHER" id="PTHR45436:SF4">
    <property type="entry name" value="SENSOR PROTEIN PHOQ"/>
    <property type="match status" value="1"/>
</dbReference>
<accession>A0A7X0JVC8</accession>
<comment type="catalytic activity">
    <reaction evidence="1">
        <text>ATP + protein L-histidine = ADP + protein N-phospho-L-histidine.</text>
        <dbReference type="EC" id="2.7.13.3"/>
    </reaction>
</comment>
<evidence type="ECO:0000256" key="1">
    <source>
        <dbReference type="ARBA" id="ARBA00000085"/>
    </source>
</evidence>
<evidence type="ECO:0000256" key="5">
    <source>
        <dbReference type="ARBA" id="ARBA00022679"/>
    </source>
</evidence>
<dbReference type="InterPro" id="IPR050428">
    <property type="entry name" value="TCS_sensor_his_kinase"/>
</dbReference>
<dbReference type="Gene3D" id="3.30.565.10">
    <property type="entry name" value="Histidine kinase-like ATPase, C-terminal domain"/>
    <property type="match status" value="1"/>
</dbReference>
<sequence>MRLFRSLASRFTLASLLVLPAVLGLSGYMLDQAFQRSLTSAEKNRLSSQMYMLLGSIDISDGQPKLSQELHDPGFSRPGSGLYAWIFTPEGMQWQSPSVLFPTPSDLKPERINAGKEHFQDRIGDLGRVFSLSFDVEWESSDGNLPVRLIIWHDSTVWDAELRSYRQQLGQWLGSLGVFIILAQLLIMRWGLQPLKRLKSDIDKLRESPDEQLPGNYPSEIIPVTQSLNQVLANQTQQSERYKNTLNDLAHSLKTPLAVISGFAQQDPELEKKLADPLRRMDEIVSHQLSRASLGAKVNINRSINLRQLCKRLIAALGKVYDRDEKDFSLLIPADCLIQGEEADFMELMGNLLDNACKYGRRQVFVDAEEMDGQWVIRVEDDGPGVAGNQRQSILTRGQRADTANKGQGIGLAVAIDIVSAYSGSVEVGRSPILGGASFILTLPVQR</sequence>
<evidence type="ECO:0000256" key="9">
    <source>
        <dbReference type="ARBA" id="ARBA00023136"/>
    </source>
</evidence>
<dbReference type="Pfam" id="PF02518">
    <property type="entry name" value="HATPase_c"/>
    <property type="match status" value="1"/>
</dbReference>
<comment type="caution">
    <text evidence="11">The sequence shown here is derived from an EMBL/GenBank/DDBJ whole genome shotgun (WGS) entry which is preliminary data.</text>
</comment>